<feature type="region of interest" description="Disordered" evidence="1">
    <location>
        <begin position="1"/>
        <end position="31"/>
    </location>
</feature>
<dbReference type="AlphaFoldDB" id="A0A3B0XI26"/>
<proteinExistence type="predicted"/>
<evidence type="ECO:0000256" key="1">
    <source>
        <dbReference type="SAM" id="MobiDB-lite"/>
    </source>
</evidence>
<accession>A0A3B0XI26</accession>
<evidence type="ECO:0000313" key="2">
    <source>
        <dbReference type="EMBL" id="VAW64280.1"/>
    </source>
</evidence>
<protein>
    <submittedName>
        <fullName evidence="2">Uncharacterized protein</fullName>
    </submittedName>
</protein>
<reference evidence="2" key="1">
    <citation type="submission" date="2018-06" db="EMBL/GenBank/DDBJ databases">
        <authorList>
            <person name="Zhirakovskaya E."/>
        </authorList>
    </citation>
    <scope>NUCLEOTIDE SEQUENCE</scope>
</reference>
<organism evidence="2">
    <name type="scientific">hydrothermal vent metagenome</name>
    <dbReference type="NCBI Taxonomy" id="652676"/>
    <lineage>
        <taxon>unclassified sequences</taxon>
        <taxon>metagenomes</taxon>
        <taxon>ecological metagenomes</taxon>
    </lineage>
</organism>
<name>A0A3B0XI26_9ZZZZ</name>
<dbReference type="EMBL" id="UOFI01000054">
    <property type="protein sequence ID" value="VAW64280.1"/>
    <property type="molecule type" value="Genomic_DNA"/>
</dbReference>
<gene>
    <name evidence="2" type="ORF">MNBD_GAMMA09-1375</name>
</gene>
<sequence length="54" mass="6531">MVPLQSRAYTGVDRRASVDRRRVRDRRSPYRADAVNNERRIKSCRRKEDALWQN</sequence>
<feature type="compositionally biased region" description="Basic and acidic residues" evidence="1">
    <location>
        <begin position="12"/>
        <end position="31"/>
    </location>
</feature>